<dbReference type="AlphaFoldDB" id="A0A1J4JJC1"/>
<keyword evidence="1" id="KW-0472">Membrane</keyword>
<keyword evidence="4" id="KW-1185">Reference proteome</keyword>
<proteinExistence type="predicted"/>
<feature type="signal peptide" evidence="2">
    <location>
        <begin position="1"/>
        <end position="21"/>
    </location>
</feature>
<dbReference type="VEuPathDB" id="TrichDB:TRFO_08508"/>
<feature type="chain" id="PRO_5013244232" evidence="2">
    <location>
        <begin position="22"/>
        <end position="435"/>
    </location>
</feature>
<evidence type="ECO:0000313" key="3">
    <source>
        <dbReference type="EMBL" id="OHS99258.1"/>
    </source>
</evidence>
<name>A0A1J4JJC1_9EUKA</name>
<comment type="caution">
    <text evidence="3">The sequence shown here is derived from an EMBL/GenBank/DDBJ whole genome shotgun (WGS) entry which is preliminary data.</text>
</comment>
<dbReference type="EMBL" id="MLAK01001015">
    <property type="protein sequence ID" value="OHS99258.1"/>
    <property type="molecule type" value="Genomic_DNA"/>
</dbReference>
<feature type="transmembrane region" description="Helical" evidence="1">
    <location>
        <begin position="383"/>
        <end position="408"/>
    </location>
</feature>
<sequence length="435" mass="49391">MYNLTILKLISSSFLLSPCFSIPHYNYLNDLLFHNIRFSNSFRGFFDSSNQNINKLSFSGSHFSHLLDNAIHYTKMSAIKEFFYVYQSFNKEENEVNILFCTFYKINNNKEHGGAVFITLTQKIIFLISNAFIDCHCFNDKGKGGGCYIDPEENCLTKLKSNCFFLCTSTASGQALHFSSDYGDKIEMNETNVNQCGPLNSIVTQSNVVDIWGVTIVSHLNSTKNTAYQSSGLIVIVPQNKEISSIVFISFLNNTAPKLPLYELIYHNGDNIGTIELDRWNIIGTKRETIIAPLAVYTNFQCYHKNTAFIKNYGNITINAKIGEVTFQKCIFDITPVDSENVIWSSDSQEGQRTIKISALYLKQCYETYSKGNDKQKSKIIKIVVSVVFSIIGFILLIIGLYFLYLLYKKYQSAHDSGYFKDNQTLLGNVPVLQI</sequence>
<protein>
    <submittedName>
        <fullName evidence="3">Uncharacterized protein</fullName>
    </submittedName>
</protein>
<evidence type="ECO:0000256" key="1">
    <source>
        <dbReference type="SAM" id="Phobius"/>
    </source>
</evidence>
<gene>
    <name evidence="3" type="ORF">TRFO_08508</name>
</gene>
<organism evidence="3 4">
    <name type="scientific">Tritrichomonas foetus</name>
    <dbReference type="NCBI Taxonomy" id="1144522"/>
    <lineage>
        <taxon>Eukaryota</taxon>
        <taxon>Metamonada</taxon>
        <taxon>Parabasalia</taxon>
        <taxon>Tritrichomonadida</taxon>
        <taxon>Tritrichomonadidae</taxon>
        <taxon>Tritrichomonas</taxon>
    </lineage>
</organism>
<dbReference type="RefSeq" id="XP_068352395.1">
    <property type="nucleotide sequence ID" value="XM_068494334.1"/>
</dbReference>
<dbReference type="GeneID" id="94829038"/>
<dbReference type="Proteomes" id="UP000179807">
    <property type="component" value="Unassembled WGS sequence"/>
</dbReference>
<keyword evidence="1" id="KW-1133">Transmembrane helix</keyword>
<keyword evidence="1" id="KW-0812">Transmembrane</keyword>
<reference evidence="3" key="1">
    <citation type="submission" date="2016-10" db="EMBL/GenBank/DDBJ databases">
        <authorList>
            <person name="Benchimol M."/>
            <person name="Almeida L.G."/>
            <person name="Vasconcelos A.T."/>
            <person name="Perreira-Neves A."/>
            <person name="Rosa I.A."/>
            <person name="Tasca T."/>
            <person name="Bogo M.R."/>
            <person name="de Souza W."/>
        </authorList>
    </citation>
    <scope>NUCLEOTIDE SEQUENCE [LARGE SCALE GENOMIC DNA]</scope>
    <source>
        <strain evidence="3">K</strain>
    </source>
</reference>
<keyword evidence="2" id="KW-0732">Signal</keyword>
<accession>A0A1J4JJC1</accession>
<evidence type="ECO:0000256" key="2">
    <source>
        <dbReference type="SAM" id="SignalP"/>
    </source>
</evidence>
<evidence type="ECO:0000313" key="4">
    <source>
        <dbReference type="Proteomes" id="UP000179807"/>
    </source>
</evidence>